<evidence type="ECO:0000313" key="1">
    <source>
        <dbReference type="EMBL" id="VZO38524.1"/>
    </source>
</evidence>
<evidence type="ECO:0008006" key="3">
    <source>
        <dbReference type="Google" id="ProtNLM"/>
    </source>
</evidence>
<reference evidence="1 2" key="1">
    <citation type="submission" date="2019-11" db="EMBL/GenBank/DDBJ databases">
        <authorList>
            <person name="Criscuolo A."/>
        </authorList>
    </citation>
    <scope>NUCLEOTIDE SEQUENCE [LARGE SCALE GENOMIC DNA]</scope>
    <source>
        <strain evidence="1">CIP111667</strain>
    </source>
</reference>
<proteinExistence type="predicted"/>
<organism evidence="1 2">
    <name type="scientific">Occultella aeris</name>
    <dbReference type="NCBI Taxonomy" id="2761496"/>
    <lineage>
        <taxon>Bacteria</taxon>
        <taxon>Bacillati</taxon>
        <taxon>Actinomycetota</taxon>
        <taxon>Actinomycetes</taxon>
        <taxon>Micrococcales</taxon>
        <taxon>Ruaniaceae</taxon>
        <taxon>Occultella</taxon>
    </lineage>
</organism>
<sequence length="101" mass="10928">MSSDGPLTLCCLLWATPGNEADLSVYEDTVIALLVDHGAQIVQRAVSGGADGSPHEVQVYRFGGQADLDRYLTDPRRTALAAERDRVVARTDLFPVTLREG</sequence>
<dbReference type="Proteomes" id="UP000419743">
    <property type="component" value="Unassembled WGS sequence"/>
</dbReference>
<protein>
    <recommendedName>
        <fullName evidence="3">DUF1330 domain-containing protein</fullName>
    </recommendedName>
</protein>
<keyword evidence="2" id="KW-1185">Reference proteome</keyword>
<dbReference type="AlphaFoldDB" id="A0A7M4DMB5"/>
<name>A0A7M4DMB5_9MICO</name>
<dbReference type="RefSeq" id="WP_156741978.1">
    <property type="nucleotide sequence ID" value="NZ_CACRYJ010000048.1"/>
</dbReference>
<comment type="caution">
    <text evidence="1">The sequence shown here is derived from an EMBL/GenBank/DDBJ whole genome shotgun (WGS) entry which is preliminary data.</text>
</comment>
<dbReference type="EMBL" id="CACRYJ010000048">
    <property type="protein sequence ID" value="VZO38524.1"/>
    <property type="molecule type" value="Genomic_DNA"/>
</dbReference>
<evidence type="ECO:0000313" key="2">
    <source>
        <dbReference type="Proteomes" id="UP000419743"/>
    </source>
</evidence>
<gene>
    <name evidence="1" type="ORF">HALOF300_03284</name>
</gene>
<accession>A0A7M4DMB5</accession>